<dbReference type="SUPFAM" id="SSF50129">
    <property type="entry name" value="GroES-like"/>
    <property type="match status" value="1"/>
</dbReference>
<evidence type="ECO:0000256" key="3">
    <source>
        <dbReference type="ARBA" id="ARBA00001964"/>
    </source>
</evidence>
<comment type="cofactor">
    <cofactor evidence="2 16">
        <name>Zn(2+)</name>
        <dbReference type="ChEBI" id="CHEBI:29105"/>
    </cofactor>
</comment>
<dbReference type="FunFam" id="3.40.50.720:FF:000039">
    <property type="entry name" value="Alcohol dehydrogenase AdhP"/>
    <property type="match status" value="1"/>
</dbReference>
<dbReference type="OrthoDB" id="3970464at2759"/>
<evidence type="ECO:0000256" key="14">
    <source>
        <dbReference type="ARBA" id="ARBA00023052"/>
    </source>
</evidence>
<dbReference type="GO" id="GO:0008270">
    <property type="term" value="F:zinc ion binding"/>
    <property type="evidence" value="ECO:0007669"/>
    <property type="project" value="InterPro"/>
</dbReference>
<keyword evidence="12" id="KW-0560">Oxidoreductase</keyword>
<dbReference type="InterPro" id="IPR013154">
    <property type="entry name" value="ADH-like_N"/>
</dbReference>
<dbReference type="Gene3D" id="3.40.50.720">
    <property type="entry name" value="NAD(P)-binding Rossmann-like Domain"/>
    <property type="match status" value="1"/>
</dbReference>
<keyword evidence="11" id="KW-0460">Magnesium</keyword>
<dbReference type="GO" id="GO:0000287">
    <property type="term" value="F:magnesium ion binding"/>
    <property type="evidence" value="ECO:0007669"/>
    <property type="project" value="InterPro"/>
</dbReference>
<evidence type="ECO:0000256" key="13">
    <source>
        <dbReference type="ARBA" id="ARBA00023027"/>
    </source>
</evidence>
<evidence type="ECO:0000256" key="6">
    <source>
        <dbReference type="ARBA" id="ARBA00013202"/>
    </source>
</evidence>
<dbReference type="EMBL" id="MSFL01000009">
    <property type="protein sequence ID" value="PWY85020.1"/>
    <property type="molecule type" value="Genomic_DNA"/>
</dbReference>
<gene>
    <name evidence="19" type="ORF">BO70DRAFT_289704</name>
</gene>
<dbReference type="SUPFAM" id="SSF52467">
    <property type="entry name" value="DHS-like NAD/FAD-binding domain"/>
    <property type="match status" value="1"/>
</dbReference>
<evidence type="ECO:0000256" key="5">
    <source>
        <dbReference type="ARBA" id="ARBA00008072"/>
    </source>
</evidence>
<dbReference type="GO" id="GO:0004737">
    <property type="term" value="F:pyruvate decarboxylase activity"/>
    <property type="evidence" value="ECO:0007669"/>
    <property type="project" value="UniProtKB-EC"/>
</dbReference>
<dbReference type="InterPro" id="IPR012001">
    <property type="entry name" value="Thiamin_PyroP_enz_TPP-bd_dom"/>
</dbReference>
<evidence type="ECO:0000256" key="2">
    <source>
        <dbReference type="ARBA" id="ARBA00001947"/>
    </source>
</evidence>
<dbReference type="Pfam" id="PF02775">
    <property type="entry name" value="TPP_enzyme_C"/>
    <property type="match status" value="1"/>
</dbReference>
<evidence type="ECO:0000256" key="9">
    <source>
        <dbReference type="ARBA" id="ARBA00022793"/>
    </source>
</evidence>
<dbReference type="InterPro" id="IPR036291">
    <property type="entry name" value="NAD(P)-bd_dom_sf"/>
</dbReference>
<evidence type="ECO:0000259" key="18">
    <source>
        <dbReference type="SMART" id="SM00829"/>
    </source>
</evidence>
<comment type="similarity">
    <text evidence="5 16">Belongs to the zinc-containing alcohol dehydrogenase family.</text>
</comment>
<dbReference type="InterPro" id="IPR012110">
    <property type="entry name" value="PDC/IPDC-like"/>
</dbReference>
<dbReference type="Gene3D" id="3.40.50.970">
    <property type="match status" value="2"/>
</dbReference>
<dbReference type="Pfam" id="PF00205">
    <property type="entry name" value="TPP_enzyme_M"/>
    <property type="match status" value="1"/>
</dbReference>
<dbReference type="Pfam" id="PF02776">
    <property type="entry name" value="TPP_enzyme_N"/>
    <property type="match status" value="1"/>
</dbReference>
<evidence type="ECO:0000256" key="10">
    <source>
        <dbReference type="ARBA" id="ARBA00022833"/>
    </source>
</evidence>
<evidence type="ECO:0000313" key="20">
    <source>
        <dbReference type="Proteomes" id="UP000247233"/>
    </source>
</evidence>
<dbReference type="PANTHER" id="PTHR43452:SF1">
    <property type="entry name" value="PYRUVATE DECARBOXYLASE C186.09-RELATED"/>
    <property type="match status" value="1"/>
</dbReference>
<name>A0A317WLC2_9EURO</name>
<keyword evidence="8 16" id="KW-0479">Metal-binding</keyword>
<dbReference type="Pfam" id="PF00107">
    <property type="entry name" value="ADH_zinc_N"/>
    <property type="match status" value="1"/>
</dbReference>
<dbReference type="EC" id="4.1.1.1" evidence="6"/>
<evidence type="ECO:0000256" key="8">
    <source>
        <dbReference type="ARBA" id="ARBA00022723"/>
    </source>
</evidence>
<dbReference type="VEuPathDB" id="FungiDB:BO70DRAFT_289704"/>
<keyword evidence="20" id="KW-1185">Reference proteome</keyword>
<dbReference type="InterPro" id="IPR013149">
    <property type="entry name" value="ADH-like_C"/>
</dbReference>
<evidence type="ECO:0000256" key="4">
    <source>
        <dbReference type="ARBA" id="ARBA00007812"/>
    </source>
</evidence>
<dbReference type="RefSeq" id="XP_025400362.1">
    <property type="nucleotide sequence ID" value="XM_025539323.1"/>
</dbReference>
<feature type="non-terminal residue" evidence="19">
    <location>
        <position position="981"/>
    </location>
</feature>
<keyword evidence="9" id="KW-0210">Decarboxylase</keyword>
<evidence type="ECO:0000256" key="17">
    <source>
        <dbReference type="RuleBase" id="RU362132"/>
    </source>
</evidence>
<dbReference type="InterPro" id="IPR012000">
    <property type="entry name" value="Thiamin_PyroP_enz_cen_dom"/>
</dbReference>
<comment type="catalytic activity">
    <reaction evidence="1">
        <text>a 2-oxocarboxylate + H(+) = an aldehyde + CO2</text>
        <dbReference type="Rhea" id="RHEA:11628"/>
        <dbReference type="ChEBI" id="CHEBI:15378"/>
        <dbReference type="ChEBI" id="CHEBI:16526"/>
        <dbReference type="ChEBI" id="CHEBI:17478"/>
        <dbReference type="ChEBI" id="CHEBI:35179"/>
        <dbReference type="EC" id="4.1.1.1"/>
    </reaction>
</comment>
<dbReference type="SUPFAM" id="SSF51735">
    <property type="entry name" value="NAD(P)-binding Rossmann-fold domains"/>
    <property type="match status" value="1"/>
</dbReference>
<accession>A0A317WLC2</accession>
<dbReference type="Gene3D" id="3.90.180.10">
    <property type="entry name" value="Medium-chain alcohol dehydrogenases, catalytic domain"/>
    <property type="match status" value="1"/>
</dbReference>
<dbReference type="CDD" id="cd02005">
    <property type="entry name" value="TPP_PDC_IPDC"/>
    <property type="match status" value="1"/>
</dbReference>
<dbReference type="InterPro" id="IPR011032">
    <property type="entry name" value="GroES-like_sf"/>
</dbReference>
<evidence type="ECO:0000256" key="7">
    <source>
        <dbReference type="ARBA" id="ARBA00014422"/>
    </source>
</evidence>
<dbReference type="Proteomes" id="UP000247233">
    <property type="component" value="Unassembled WGS sequence"/>
</dbReference>
<dbReference type="GO" id="GO:0030976">
    <property type="term" value="F:thiamine pyrophosphate binding"/>
    <property type="evidence" value="ECO:0007669"/>
    <property type="project" value="InterPro"/>
</dbReference>
<dbReference type="Pfam" id="PF08240">
    <property type="entry name" value="ADH_N"/>
    <property type="match status" value="1"/>
</dbReference>
<dbReference type="InterPro" id="IPR029061">
    <property type="entry name" value="THDP-binding"/>
</dbReference>
<sequence length="981" mass="107012">METDHFSSELVLFHPFHVFLGAEADLSGRKHSNHLAPLPGPDEVLVHLKFSGLCHSSLHTWKDGHEGVGIVAVVGKEVNDIKSGDHVGVQWINATCGVCDADKKSDYLSCPHARITGYSVDGTFGDYCISQARHVVRIPKQYPMDTVAPIICAGTTCFRAVQESGAQAGNIVAVVGPGGGIGSLACQYARARGCRVLAISTGEDSKRMYKEKIGVDFYVDYERSNNVSLEVQTITGGGPDVALLIESTDTLLKEALQYIRSRGTVVVVGLPPGTTVDVELSNLMSRMAHIKAASYGGTREQIEEAIHIFVKDRFYQPSHVLDLHQLPEVLKSIQRYDPKKMSAEEALRYGVQLLGEAIVKIPNTEITSIVQKPVHPPNPQPTFYQKEYNIGTYLAYRIEELGIRDYFVVPGDSNLVLLDNLLRNPNIQMVGCCNELNAGYAADGYARNSATKVAVVVVPYIVGSLSILNAISGACSQKLRVIVLAGCPSTNLLASDKFLHHAPTSSNRDQGLHAYQGVTAASVRLESAETAADVMDDTIVKCLESSLPVYIEVPNDLVSATCVKPSPLKRKLDTSCQPGFIEEALEAITDLWSSSSKPVLLLGSLARRCLSHDQIELLADKLGCAVLCQPDGRCMTECHPQYCGQFWSGMTNAEGERVVMNSDLWLVIGGNWSDLHALLIDINQERHRMISVDKEWVELPGGKCIEPVDISTLVSRLIQSGMDSKSLSVPRPKPVLGAPTLDGPEIPDAPVTIKSAMTGIQKLLKEYDTLICDAGESWFIANHILLPPGADCQMQFPYCSIGWGLPAGLGSQLARTQGRAVIMIGDGGFQMTAQELSTMIRRKANPIVLVFNNLGYKIETSLTVRQTAVHEGPYNYIANWDYTKLATSFSTPAHASSHNPYARKTDEVLEAEPAMFARKIKTQGELAQALQRAEEEPDKLAFLELCTQPDDLTDELQHLGSMVSKTYTEQPTESFDSSTNE</sequence>
<protein>
    <recommendedName>
        <fullName evidence="7">Pyruvate decarboxylase</fullName>
        <ecNumber evidence="6">4.1.1.1</ecNumber>
    </recommendedName>
</protein>
<dbReference type="AlphaFoldDB" id="A0A317WLC2"/>
<evidence type="ECO:0000256" key="12">
    <source>
        <dbReference type="ARBA" id="ARBA00023002"/>
    </source>
</evidence>
<dbReference type="InterPro" id="IPR047213">
    <property type="entry name" value="TPP_PYR_PDC_IPDC-like"/>
</dbReference>
<keyword evidence="15" id="KW-0456">Lyase</keyword>
<dbReference type="GeneID" id="37061560"/>
<dbReference type="InterPro" id="IPR029035">
    <property type="entry name" value="DHS-like_NAD/FAD-binding_dom"/>
</dbReference>
<comment type="similarity">
    <text evidence="4 17">Belongs to the TPP enzyme family.</text>
</comment>
<dbReference type="CDD" id="cd07038">
    <property type="entry name" value="TPP_PYR_PDC_IPDC_like"/>
    <property type="match status" value="1"/>
</dbReference>
<dbReference type="InterPro" id="IPR011766">
    <property type="entry name" value="TPP_enzyme_TPP-bd"/>
</dbReference>
<feature type="domain" description="Enoyl reductase (ER)" evidence="18">
    <location>
        <begin position="24"/>
        <end position="338"/>
    </location>
</feature>
<keyword evidence="14 17" id="KW-0786">Thiamine pyrophosphate</keyword>
<comment type="caution">
    <text evidence="19">The sequence shown here is derived from an EMBL/GenBank/DDBJ whole genome shotgun (WGS) entry which is preliminary data.</text>
</comment>
<evidence type="ECO:0000313" key="19">
    <source>
        <dbReference type="EMBL" id="PWY85020.1"/>
    </source>
</evidence>
<organism evidence="19 20">
    <name type="scientific">Aspergillus heteromorphus CBS 117.55</name>
    <dbReference type="NCBI Taxonomy" id="1448321"/>
    <lineage>
        <taxon>Eukaryota</taxon>
        <taxon>Fungi</taxon>
        <taxon>Dikarya</taxon>
        <taxon>Ascomycota</taxon>
        <taxon>Pezizomycotina</taxon>
        <taxon>Eurotiomycetes</taxon>
        <taxon>Eurotiomycetidae</taxon>
        <taxon>Eurotiales</taxon>
        <taxon>Aspergillaceae</taxon>
        <taxon>Aspergillus</taxon>
        <taxon>Aspergillus subgen. Circumdati</taxon>
    </lineage>
</organism>
<dbReference type="PROSITE" id="PS00059">
    <property type="entry name" value="ADH_ZINC"/>
    <property type="match status" value="1"/>
</dbReference>
<dbReference type="GO" id="GO:0005829">
    <property type="term" value="C:cytosol"/>
    <property type="evidence" value="ECO:0007669"/>
    <property type="project" value="TreeGrafter"/>
</dbReference>
<keyword evidence="13" id="KW-0520">NAD</keyword>
<dbReference type="InterPro" id="IPR020843">
    <property type="entry name" value="ER"/>
</dbReference>
<dbReference type="SMART" id="SM00829">
    <property type="entry name" value="PKS_ER"/>
    <property type="match status" value="1"/>
</dbReference>
<proteinExistence type="inferred from homology"/>
<evidence type="ECO:0000256" key="11">
    <source>
        <dbReference type="ARBA" id="ARBA00022842"/>
    </source>
</evidence>
<dbReference type="Gene3D" id="3.40.50.1220">
    <property type="entry name" value="TPP-binding domain"/>
    <property type="match status" value="1"/>
</dbReference>
<dbReference type="GO" id="GO:0000949">
    <property type="term" value="P:aromatic amino acid family catabolic process to alcohol via Ehrlich pathway"/>
    <property type="evidence" value="ECO:0007669"/>
    <property type="project" value="TreeGrafter"/>
</dbReference>
<dbReference type="GO" id="GO:0004022">
    <property type="term" value="F:alcohol dehydrogenase (NAD+) activity"/>
    <property type="evidence" value="ECO:0007669"/>
    <property type="project" value="UniProtKB-ARBA"/>
</dbReference>
<dbReference type="STRING" id="1448321.A0A317WLC2"/>
<keyword evidence="10 16" id="KW-0862">Zinc</keyword>
<evidence type="ECO:0000256" key="1">
    <source>
        <dbReference type="ARBA" id="ARBA00001041"/>
    </source>
</evidence>
<evidence type="ECO:0000256" key="15">
    <source>
        <dbReference type="ARBA" id="ARBA00023239"/>
    </source>
</evidence>
<reference evidence="19 20" key="1">
    <citation type="submission" date="2016-12" db="EMBL/GenBank/DDBJ databases">
        <title>The genomes of Aspergillus section Nigri reveals drivers in fungal speciation.</title>
        <authorList>
            <consortium name="DOE Joint Genome Institute"/>
            <person name="Vesth T.C."/>
            <person name="Nybo J."/>
            <person name="Theobald S."/>
            <person name="Brandl J."/>
            <person name="Frisvad J.C."/>
            <person name="Nielsen K.F."/>
            <person name="Lyhne E.K."/>
            <person name="Kogle M.E."/>
            <person name="Kuo A."/>
            <person name="Riley R."/>
            <person name="Clum A."/>
            <person name="Nolan M."/>
            <person name="Lipzen A."/>
            <person name="Salamov A."/>
            <person name="Henrissat B."/>
            <person name="Wiebenga A."/>
            <person name="De Vries R.P."/>
            <person name="Grigoriev I.V."/>
            <person name="Mortensen U.H."/>
            <person name="Andersen M.R."/>
            <person name="Baker S.E."/>
        </authorList>
    </citation>
    <scope>NUCLEOTIDE SEQUENCE [LARGE SCALE GENOMIC DNA]</scope>
    <source>
        <strain evidence="19 20">CBS 117.55</strain>
    </source>
</reference>
<dbReference type="SUPFAM" id="SSF52518">
    <property type="entry name" value="Thiamin diphosphate-binding fold (THDP-binding)"/>
    <property type="match status" value="2"/>
</dbReference>
<evidence type="ECO:0000256" key="16">
    <source>
        <dbReference type="RuleBase" id="RU361277"/>
    </source>
</evidence>
<comment type="cofactor">
    <cofactor evidence="3">
        <name>thiamine diphosphate</name>
        <dbReference type="ChEBI" id="CHEBI:58937"/>
    </cofactor>
</comment>
<dbReference type="InterPro" id="IPR002328">
    <property type="entry name" value="ADH_Zn_CS"/>
</dbReference>
<dbReference type="PANTHER" id="PTHR43452">
    <property type="entry name" value="PYRUVATE DECARBOXYLASE"/>
    <property type="match status" value="1"/>
</dbReference>
<dbReference type="InterPro" id="IPR047214">
    <property type="entry name" value="TPP_PDC_IPDC"/>
</dbReference>